<evidence type="ECO:0000313" key="1">
    <source>
        <dbReference type="EMBL" id="ACI41988.1"/>
    </source>
</evidence>
<reference evidence="1" key="1">
    <citation type="submission" date="2008-09" db="EMBL/GenBank/DDBJ databases">
        <title>Immunoscreening of Babesia orientalis cDNA library and discovery of new genes.</title>
        <authorList>
            <person name="Liu Q."/>
            <person name="Zhou D."/>
            <person name="Zhao J."/>
            <person name="Zhang Y."/>
            <person name="He L."/>
        </authorList>
    </citation>
    <scope>NUCLEOTIDE SEQUENCE</scope>
</reference>
<dbReference type="EMBL" id="FJ222761">
    <property type="protein sequence ID" value="ACI41988.1"/>
    <property type="molecule type" value="mRNA"/>
</dbReference>
<name>B6EBK0_9APIC</name>
<organism evidence="1">
    <name type="scientific">Babesia orientalis</name>
    <dbReference type="NCBI Taxonomy" id="273649"/>
    <lineage>
        <taxon>Eukaryota</taxon>
        <taxon>Sar</taxon>
        <taxon>Alveolata</taxon>
        <taxon>Apicomplexa</taxon>
        <taxon>Aconoidasida</taxon>
        <taxon>Piroplasmida</taxon>
        <taxon>Babesiidae</taxon>
        <taxon>Babesia</taxon>
    </lineage>
</organism>
<protein>
    <submittedName>
        <fullName evidence="1">Uncharacterized protein</fullName>
    </submittedName>
</protein>
<accession>B6EBK0</accession>
<sequence length="192" mass="20851">MRGMTNSEGHLDHSLIVPFLIGTSMEDISESNRERMVSCEEMTTLAIVWMKVLSEVYKQEETGVSVLCGGVCCGGSTSRVETDVVQTVANENTPSVSQSHATECDASVTINDAQYTVHVNDEQEEVQLAQKNVGNYIQTLVNEASQNRQKGVKCFVYSSDMTANGGCISAGAAVPQRRERTQSRRKTSAGCC</sequence>
<dbReference type="AlphaFoldDB" id="B6EBK0"/>
<proteinExistence type="evidence at transcript level"/>